<dbReference type="EMBL" id="VSRR010010427">
    <property type="protein sequence ID" value="MPC51810.1"/>
    <property type="molecule type" value="Genomic_DNA"/>
</dbReference>
<evidence type="ECO:0000313" key="2">
    <source>
        <dbReference type="Proteomes" id="UP000324222"/>
    </source>
</evidence>
<accession>A0A5B7FVQ4</accession>
<dbReference type="AlphaFoldDB" id="A0A5B7FVQ4"/>
<sequence length="86" mass="9388">MEEQKNSASTCAQGGTTPEAMEHFLLQCPHFHSQHTALRSWVSALAITTLNLPNLLVASGVHPSWQLAVLCLTCAFLRKTSQLPCL</sequence>
<organism evidence="1 2">
    <name type="scientific">Portunus trituberculatus</name>
    <name type="common">Swimming crab</name>
    <name type="synonym">Neptunus trituberculatus</name>
    <dbReference type="NCBI Taxonomy" id="210409"/>
    <lineage>
        <taxon>Eukaryota</taxon>
        <taxon>Metazoa</taxon>
        <taxon>Ecdysozoa</taxon>
        <taxon>Arthropoda</taxon>
        <taxon>Crustacea</taxon>
        <taxon>Multicrustacea</taxon>
        <taxon>Malacostraca</taxon>
        <taxon>Eumalacostraca</taxon>
        <taxon>Eucarida</taxon>
        <taxon>Decapoda</taxon>
        <taxon>Pleocyemata</taxon>
        <taxon>Brachyura</taxon>
        <taxon>Eubrachyura</taxon>
        <taxon>Portunoidea</taxon>
        <taxon>Portunidae</taxon>
        <taxon>Portuninae</taxon>
        <taxon>Portunus</taxon>
    </lineage>
</organism>
<reference evidence="1 2" key="1">
    <citation type="submission" date="2019-05" db="EMBL/GenBank/DDBJ databases">
        <title>Another draft genome of Portunus trituberculatus and its Hox gene families provides insights of decapod evolution.</title>
        <authorList>
            <person name="Jeong J.-H."/>
            <person name="Song I."/>
            <person name="Kim S."/>
            <person name="Choi T."/>
            <person name="Kim D."/>
            <person name="Ryu S."/>
            <person name="Kim W."/>
        </authorList>
    </citation>
    <scope>NUCLEOTIDE SEQUENCE [LARGE SCALE GENOMIC DNA]</scope>
    <source>
        <tissue evidence="1">Muscle</tissue>
    </source>
</reference>
<evidence type="ECO:0000313" key="1">
    <source>
        <dbReference type="EMBL" id="MPC51810.1"/>
    </source>
</evidence>
<dbReference type="Proteomes" id="UP000324222">
    <property type="component" value="Unassembled WGS sequence"/>
</dbReference>
<protein>
    <submittedName>
        <fullName evidence="1">Uncharacterized protein</fullName>
    </submittedName>
</protein>
<keyword evidence="2" id="KW-1185">Reference proteome</keyword>
<proteinExistence type="predicted"/>
<name>A0A5B7FVQ4_PORTR</name>
<comment type="caution">
    <text evidence="1">The sequence shown here is derived from an EMBL/GenBank/DDBJ whole genome shotgun (WGS) entry which is preliminary data.</text>
</comment>
<gene>
    <name evidence="1" type="ORF">E2C01_045663</name>
</gene>